<dbReference type="Proteomes" id="UP000629468">
    <property type="component" value="Unassembled WGS sequence"/>
</dbReference>
<gene>
    <name evidence="2" type="ORF">Agabi119p4_3923</name>
</gene>
<accession>A0A8H7F5Q4</accession>
<comment type="caution">
    <text evidence="2">The sequence shown here is derived from an EMBL/GenBank/DDBJ whole genome shotgun (WGS) entry which is preliminary data.</text>
</comment>
<evidence type="ECO:0000256" key="1">
    <source>
        <dbReference type="SAM" id="Phobius"/>
    </source>
</evidence>
<proteinExistence type="predicted"/>
<keyword evidence="1" id="KW-1133">Transmembrane helix</keyword>
<evidence type="ECO:0000313" key="2">
    <source>
        <dbReference type="EMBL" id="KAF7777851.1"/>
    </source>
</evidence>
<reference evidence="2 3" key="1">
    <citation type="journal article" name="Sci. Rep.">
        <title>Telomere-to-telomere assembled and centromere annotated genomes of the two main subspecies of the button mushroom Agaricus bisporus reveal especially polymorphic chromosome ends.</title>
        <authorList>
            <person name="Sonnenberg A.S.M."/>
            <person name="Sedaghat-Telgerd N."/>
            <person name="Lavrijssen B."/>
            <person name="Ohm R.A."/>
            <person name="Hendrickx P.M."/>
            <person name="Scholtmeijer K."/>
            <person name="Baars J.J.P."/>
            <person name="van Peer A."/>
        </authorList>
    </citation>
    <scope>NUCLEOTIDE SEQUENCE [LARGE SCALE GENOMIC DNA]</scope>
    <source>
        <strain evidence="2 3">H119_p4</strain>
    </source>
</reference>
<keyword evidence="1" id="KW-0812">Transmembrane</keyword>
<feature type="transmembrane region" description="Helical" evidence="1">
    <location>
        <begin position="32"/>
        <end position="52"/>
    </location>
</feature>
<dbReference type="AlphaFoldDB" id="A0A8H7F5Q4"/>
<name>A0A8H7F5Q4_AGABI</name>
<organism evidence="2 3">
    <name type="scientific">Agaricus bisporus var. burnettii</name>
    <dbReference type="NCBI Taxonomy" id="192524"/>
    <lineage>
        <taxon>Eukaryota</taxon>
        <taxon>Fungi</taxon>
        <taxon>Dikarya</taxon>
        <taxon>Basidiomycota</taxon>
        <taxon>Agaricomycotina</taxon>
        <taxon>Agaricomycetes</taxon>
        <taxon>Agaricomycetidae</taxon>
        <taxon>Agaricales</taxon>
        <taxon>Agaricineae</taxon>
        <taxon>Agaricaceae</taxon>
        <taxon>Agaricus</taxon>
    </lineage>
</organism>
<sequence>MASSHCADSLLLVLFPGGGQPRSQLARTKDMIRVYLILYSIICLPVMCSYHICCQSPFWFIGHRRCICIL</sequence>
<dbReference type="EMBL" id="JABXXO010000005">
    <property type="protein sequence ID" value="KAF7777851.1"/>
    <property type="molecule type" value="Genomic_DNA"/>
</dbReference>
<keyword evidence="1" id="KW-0472">Membrane</keyword>
<evidence type="ECO:0000313" key="3">
    <source>
        <dbReference type="Proteomes" id="UP000629468"/>
    </source>
</evidence>
<protein>
    <submittedName>
        <fullName evidence="2">Uncharacterized protein</fullName>
    </submittedName>
</protein>